<protein>
    <recommendedName>
        <fullName evidence="4">Lipocalin-like domain-containing protein</fullName>
    </recommendedName>
</protein>
<comment type="caution">
    <text evidence="2">The sequence shown here is derived from an EMBL/GenBank/DDBJ whole genome shotgun (WGS) entry which is preliminary data.</text>
</comment>
<organism evidence="2 3">
    <name type="scientific">Flavobacterium cupriresistens</name>
    <dbReference type="NCBI Taxonomy" id="2893885"/>
    <lineage>
        <taxon>Bacteria</taxon>
        <taxon>Pseudomonadati</taxon>
        <taxon>Bacteroidota</taxon>
        <taxon>Flavobacteriia</taxon>
        <taxon>Flavobacteriales</taxon>
        <taxon>Flavobacteriaceae</taxon>
        <taxon>Flavobacterium</taxon>
    </lineage>
</organism>
<evidence type="ECO:0000313" key="2">
    <source>
        <dbReference type="EMBL" id="MDX6187972.1"/>
    </source>
</evidence>
<dbReference type="PROSITE" id="PS51257">
    <property type="entry name" value="PROKAR_LIPOPROTEIN"/>
    <property type="match status" value="1"/>
</dbReference>
<name>A0ABU4R5V6_9FLAO</name>
<keyword evidence="3" id="KW-1185">Reference proteome</keyword>
<feature type="chain" id="PRO_5045961530" description="Lipocalin-like domain-containing protein" evidence="1">
    <location>
        <begin position="22"/>
        <end position="123"/>
    </location>
</feature>
<evidence type="ECO:0000256" key="1">
    <source>
        <dbReference type="SAM" id="SignalP"/>
    </source>
</evidence>
<proteinExistence type="predicted"/>
<dbReference type="EMBL" id="JAWXVI010000001">
    <property type="protein sequence ID" value="MDX6187972.1"/>
    <property type="molecule type" value="Genomic_DNA"/>
</dbReference>
<sequence>MKKLILLLPLFMLLSCNPNKVQDVASFEFNGVWYWVAQYEDGATKQDVEAYVNKWANPTQTSHFFIYDKSIDLSVFKDETFNFTKFTQTVLANKPQYGYYKMPPNTKLNTDAVWLLEQSQKQN</sequence>
<gene>
    <name evidence="2" type="ORF">SGQ83_01305</name>
</gene>
<evidence type="ECO:0008006" key="4">
    <source>
        <dbReference type="Google" id="ProtNLM"/>
    </source>
</evidence>
<dbReference type="Proteomes" id="UP001273350">
    <property type="component" value="Unassembled WGS sequence"/>
</dbReference>
<keyword evidence="1" id="KW-0732">Signal</keyword>
<reference evidence="2 3" key="1">
    <citation type="submission" date="2023-11" db="EMBL/GenBank/DDBJ databases">
        <title>Unpublished Manusciprt.</title>
        <authorList>
            <person name="Saticioglu I.B."/>
            <person name="Ay H."/>
            <person name="Ajmi N."/>
            <person name="Altun S."/>
            <person name="Duman M."/>
        </authorList>
    </citation>
    <scope>NUCLEOTIDE SEQUENCE [LARGE SCALE GENOMIC DNA]</scope>
    <source>
        <strain evidence="2 3">Fl-318</strain>
    </source>
</reference>
<evidence type="ECO:0000313" key="3">
    <source>
        <dbReference type="Proteomes" id="UP001273350"/>
    </source>
</evidence>
<accession>A0ABU4R5V6</accession>
<dbReference type="RefSeq" id="WP_230002617.1">
    <property type="nucleotide sequence ID" value="NZ_CP087134.1"/>
</dbReference>
<feature type="signal peptide" evidence="1">
    <location>
        <begin position="1"/>
        <end position="21"/>
    </location>
</feature>